<dbReference type="GO" id="GO:0030416">
    <property type="term" value="P:methylamine metabolic process"/>
    <property type="evidence" value="ECO:0007669"/>
    <property type="project" value="InterPro"/>
</dbReference>
<dbReference type="AlphaFoldDB" id="A0A4Q9R3I7"/>
<evidence type="ECO:0000313" key="10">
    <source>
        <dbReference type="EMBL" id="TBU93337.1"/>
    </source>
</evidence>
<evidence type="ECO:0000256" key="6">
    <source>
        <dbReference type="ARBA" id="ARBA00022989"/>
    </source>
</evidence>
<dbReference type="OrthoDB" id="4462029at2"/>
<name>A0A4Q9R3I7_9GAMM</name>
<dbReference type="GO" id="GO:0016020">
    <property type="term" value="C:membrane"/>
    <property type="evidence" value="ECO:0007669"/>
    <property type="project" value="UniProtKB-SubCell"/>
</dbReference>
<sequence>MSMAAAAGTTFLVLLFLRAVWHKLADFDRFTGFVADYSLLPAGWVYGAAKLLVGLELASIALLLVPPLNRLGALLALALLAGYGLAMGINLWRGHTRIDCGCGGPAQHLSPALLLRNALLALFAVPVLLVGIAPITPFAALAAIVGGTLLWLVYNVAEQLLANAGHIQLARQSPGNTH</sequence>
<feature type="domain" description="Methylamine utilisation protein MauE" evidence="9">
    <location>
        <begin position="1"/>
        <end position="128"/>
    </location>
</feature>
<feature type="transmembrane region" description="Helical" evidence="8">
    <location>
        <begin position="43"/>
        <end position="64"/>
    </location>
</feature>
<gene>
    <name evidence="10" type="ORF">DNJ96_14170</name>
</gene>
<keyword evidence="7 8" id="KW-0472">Membrane</keyword>
<dbReference type="UniPathway" id="UPA00895"/>
<evidence type="ECO:0000256" key="8">
    <source>
        <dbReference type="SAM" id="Phobius"/>
    </source>
</evidence>
<feature type="transmembrane region" description="Helical" evidence="8">
    <location>
        <begin position="71"/>
        <end position="92"/>
    </location>
</feature>
<dbReference type="InterPro" id="IPR009908">
    <property type="entry name" value="Methylamine_util_MauE"/>
</dbReference>
<evidence type="ECO:0000256" key="7">
    <source>
        <dbReference type="ARBA" id="ARBA00023136"/>
    </source>
</evidence>
<keyword evidence="6 8" id="KW-1133">Transmembrane helix</keyword>
<evidence type="ECO:0000256" key="1">
    <source>
        <dbReference type="ARBA" id="ARBA00003475"/>
    </source>
</evidence>
<comment type="caution">
    <text evidence="10">The sequence shown here is derived from an EMBL/GenBank/DDBJ whole genome shotgun (WGS) entry which is preliminary data.</text>
</comment>
<evidence type="ECO:0000256" key="3">
    <source>
        <dbReference type="ARBA" id="ARBA00004856"/>
    </source>
</evidence>
<accession>A0A4Q9R3I7</accession>
<keyword evidence="5 8" id="KW-0812">Transmembrane</keyword>
<protein>
    <recommendedName>
        <fullName evidence="4">Methylamine utilization protein MauE</fullName>
    </recommendedName>
</protein>
<keyword evidence="11" id="KW-1185">Reference proteome</keyword>
<comment type="pathway">
    <text evidence="3">One-carbon metabolism; methylamine degradation.</text>
</comment>
<evidence type="ECO:0000256" key="2">
    <source>
        <dbReference type="ARBA" id="ARBA00004141"/>
    </source>
</evidence>
<evidence type="ECO:0000256" key="4">
    <source>
        <dbReference type="ARBA" id="ARBA00019078"/>
    </source>
</evidence>
<feature type="transmembrane region" description="Helical" evidence="8">
    <location>
        <begin position="112"/>
        <end position="131"/>
    </location>
</feature>
<dbReference type="Proteomes" id="UP000292639">
    <property type="component" value="Unassembled WGS sequence"/>
</dbReference>
<organism evidence="10 11">
    <name type="scientific">Stutzerimonas kirkiae</name>
    <dbReference type="NCBI Taxonomy" id="2211392"/>
    <lineage>
        <taxon>Bacteria</taxon>
        <taxon>Pseudomonadati</taxon>
        <taxon>Pseudomonadota</taxon>
        <taxon>Gammaproteobacteria</taxon>
        <taxon>Pseudomonadales</taxon>
        <taxon>Pseudomonadaceae</taxon>
        <taxon>Stutzerimonas</taxon>
    </lineage>
</organism>
<evidence type="ECO:0000256" key="5">
    <source>
        <dbReference type="ARBA" id="ARBA00022692"/>
    </source>
</evidence>
<dbReference type="EMBL" id="QJUP01000021">
    <property type="protein sequence ID" value="TBU93337.1"/>
    <property type="molecule type" value="Genomic_DNA"/>
</dbReference>
<evidence type="ECO:0000259" key="9">
    <source>
        <dbReference type="Pfam" id="PF07291"/>
    </source>
</evidence>
<dbReference type="Pfam" id="PF07291">
    <property type="entry name" value="MauE"/>
    <property type="match status" value="1"/>
</dbReference>
<comment type="function">
    <text evidence="1">May be specifically involved in the processing, transport, and/or maturation of the MADH beta-subunit.</text>
</comment>
<proteinExistence type="predicted"/>
<evidence type="ECO:0000313" key="11">
    <source>
        <dbReference type="Proteomes" id="UP000292639"/>
    </source>
</evidence>
<feature type="transmembrane region" description="Helical" evidence="8">
    <location>
        <begin position="138"/>
        <end position="157"/>
    </location>
</feature>
<reference evidence="10 11" key="1">
    <citation type="submission" date="2018-06" db="EMBL/GenBank/DDBJ databases">
        <title>Three novel Pseudomonas species isolated from symptomatic oak.</title>
        <authorList>
            <person name="Bueno-Gonzalez V."/>
            <person name="Brady C."/>
        </authorList>
    </citation>
    <scope>NUCLEOTIDE SEQUENCE [LARGE SCALE GENOMIC DNA]</scope>
    <source>
        <strain evidence="10 11">P17C</strain>
    </source>
</reference>
<comment type="subcellular location">
    <subcellularLocation>
        <location evidence="2">Membrane</location>
        <topology evidence="2">Multi-pass membrane protein</topology>
    </subcellularLocation>
</comment>